<dbReference type="EMBL" id="GFDF01003653">
    <property type="protein sequence ID" value="JAV10431.1"/>
    <property type="molecule type" value="Transcribed_RNA"/>
</dbReference>
<dbReference type="AlphaFoldDB" id="A0A1L8DVG9"/>
<feature type="domain" description="Vacuolar protein sorting-associated protein 54 N-terminal" evidence="10">
    <location>
        <begin position="196"/>
        <end position="356"/>
    </location>
</feature>
<keyword evidence="5" id="KW-0597">Phosphoprotein</keyword>
<proteinExistence type="inferred from homology"/>
<evidence type="ECO:0000256" key="8">
    <source>
        <dbReference type="ARBA" id="ARBA00023054"/>
    </source>
</evidence>
<dbReference type="FunFam" id="1.20.1280.130:FF:000001">
    <property type="entry name" value="Vacuolar protein sorting-associated protein 54"/>
    <property type="match status" value="1"/>
</dbReference>
<dbReference type="GO" id="GO:0000938">
    <property type="term" value="C:GARP complex"/>
    <property type="evidence" value="ECO:0007669"/>
    <property type="project" value="InterPro"/>
</dbReference>
<dbReference type="PANTHER" id="PTHR12965:SF0">
    <property type="entry name" value="VACUOLAR PROTEIN SORTING-ASSOCIATED PROTEIN 54"/>
    <property type="match status" value="1"/>
</dbReference>
<sequence>MDFKTSPEFVKHLREHHCTREGGSFVCRYGSNGVCASLPLDGVSDRDYESHVNRYHVNQVTRNHEQWTVFSAAQNLPAVLNDPNRSKQTTFFTRTWGDSFVDRTSGASNRLPDITWNHFQTYLIKIGKRYKRHARFDKQQQTPQHNGTELTGNYGLQDIPQIFMKPHLELSNPATFASVFTGVGDGATQSGRLLQEKLSHYLDIVEVQIARQVAQKSSAFFHAMTSQDTIMAQMREASANVRQLRSKLHYIDETQVREALRVAKLARTRTHYMLVLEKLHLMATVHQTQPMIQLLLGTQDYVAALDLIGTTQEIVAQELVGIHCFRHLPSQLVEMERLVDKMLTTDFEKYATADFNRPLTTDEKVLDEDKLICIISGLLRKKNFTFVDTYKEEAIVAIKAIVKQLVIDIIATADEEICLTGTGEEAQSLSLGEWIRFLETATGTLLKLLKRVRAVYSVMMQTADASAGKVQVPVLDAEVFLSAHDHKVVQQRLQDLLQSVANYCHERCANLVSNESLERSSVSADDIARLSGIVNDFTVGCEGICGSQSVALRVAVTNQGTRYANRFHGERKSKLALLLDSERWKQADVPAEFQRMVEHIGRREFEWTRKAEDAPSSPPSAVLLVDGEPFTLVGAALLLVQIVSEYCRCAQQLPIIAAQLSRSVVDLLRTFNSRCCQLVLGAGALHVAGLKTITSGNLALVSRALQLVLWLLPHVRGHFQSLESNGASVAGYETVEKDFVSHIKEIENKVLSIVCSLVTNQLSSWDARPPVPSQAFRNISRHFVKLHEAIAPILPDAQIHSVYRVVHRSFKDKLREQIIKYNIVNNGGPQHGVVTSELTFYLETLRTLKAMPLDELRDETLNDIWNK</sequence>
<comment type="subcellular location">
    <subcellularLocation>
        <location evidence="1">Golgi apparatus</location>
        <location evidence="1">trans-Golgi network</location>
    </subcellularLocation>
</comment>
<name>A0A1L8DVG9_9DIPT</name>
<keyword evidence="8" id="KW-0175">Coiled coil</keyword>
<dbReference type="GO" id="GO:0005829">
    <property type="term" value="C:cytosol"/>
    <property type="evidence" value="ECO:0007669"/>
    <property type="project" value="GOC"/>
</dbReference>
<dbReference type="GO" id="GO:0019905">
    <property type="term" value="F:syntaxin binding"/>
    <property type="evidence" value="ECO:0007669"/>
    <property type="project" value="TreeGrafter"/>
</dbReference>
<dbReference type="Pfam" id="PF07928">
    <property type="entry name" value="Vps54"/>
    <property type="match status" value="1"/>
</dbReference>
<dbReference type="InterPro" id="IPR012501">
    <property type="entry name" value="Vps54_C"/>
</dbReference>
<dbReference type="Gene3D" id="6.10.250.860">
    <property type="match status" value="1"/>
</dbReference>
<dbReference type="InterPro" id="IPR019515">
    <property type="entry name" value="VPS54_N"/>
</dbReference>
<evidence type="ECO:0000256" key="7">
    <source>
        <dbReference type="ARBA" id="ARBA00023034"/>
    </source>
</evidence>
<evidence type="ECO:0000259" key="9">
    <source>
        <dbReference type="Pfam" id="PF07928"/>
    </source>
</evidence>
<evidence type="ECO:0000256" key="5">
    <source>
        <dbReference type="ARBA" id="ARBA00022553"/>
    </source>
</evidence>
<comment type="similarity">
    <text evidence="2">Belongs to the VPS54 family.</text>
</comment>
<dbReference type="Pfam" id="PF10475">
    <property type="entry name" value="Vps54_N"/>
    <property type="match status" value="1"/>
</dbReference>
<keyword evidence="7" id="KW-0333">Golgi apparatus</keyword>
<dbReference type="InterPro" id="IPR039745">
    <property type="entry name" value="Vps54"/>
</dbReference>
<organism evidence="11">
    <name type="scientific">Nyssomyia neivai</name>
    <dbReference type="NCBI Taxonomy" id="330878"/>
    <lineage>
        <taxon>Eukaryota</taxon>
        <taxon>Metazoa</taxon>
        <taxon>Ecdysozoa</taxon>
        <taxon>Arthropoda</taxon>
        <taxon>Hexapoda</taxon>
        <taxon>Insecta</taxon>
        <taxon>Pterygota</taxon>
        <taxon>Neoptera</taxon>
        <taxon>Endopterygota</taxon>
        <taxon>Diptera</taxon>
        <taxon>Nematocera</taxon>
        <taxon>Psychodoidea</taxon>
        <taxon>Psychodidae</taxon>
        <taxon>Nyssomyia</taxon>
    </lineage>
</organism>
<dbReference type="GO" id="GO:0042147">
    <property type="term" value="P:retrograde transport, endosome to Golgi"/>
    <property type="evidence" value="ECO:0007669"/>
    <property type="project" value="InterPro"/>
</dbReference>
<dbReference type="GO" id="GO:0015031">
    <property type="term" value="P:protein transport"/>
    <property type="evidence" value="ECO:0007669"/>
    <property type="project" value="UniProtKB-KW"/>
</dbReference>
<evidence type="ECO:0000256" key="6">
    <source>
        <dbReference type="ARBA" id="ARBA00022927"/>
    </source>
</evidence>
<protein>
    <recommendedName>
        <fullName evidence="3">Vacuolar protein sorting-associated protein 54</fullName>
    </recommendedName>
</protein>
<evidence type="ECO:0000256" key="4">
    <source>
        <dbReference type="ARBA" id="ARBA00022448"/>
    </source>
</evidence>
<evidence type="ECO:0000259" key="10">
    <source>
        <dbReference type="Pfam" id="PF10475"/>
    </source>
</evidence>
<accession>A0A1L8DVG9</accession>
<dbReference type="GO" id="GO:0006896">
    <property type="term" value="P:Golgi to vacuole transport"/>
    <property type="evidence" value="ECO:0007669"/>
    <property type="project" value="TreeGrafter"/>
</dbReference>
<reference evidence="11" key="1">
    <citation type="submission" date="2016-12" db="EMBL/GenBank/DDBJ databases">
        <title>An insight into the sialome and mialome of the sand fly, Nyssomyia neivai.</title>
        <authorList>
            <person name="Sebastian V."/>
            <person name="Goulart T.M."/>
            <person name="Oliveira W."/>
            <person name="Calvo E."/>
            <person name="Oliveira L.F."/>
            <person name="Pinto M.C."/>
            <person name="Rosselino A.M."/>
            <person name="Ribeiro J.M."/>
        </authorList>
    </citation>
    <scope>NUCLEOTIDE SEQUENCE</scope>
</reference>
<evidence type="ECO:0000256" key="3">
    <source>
        <dbReference type="ARBA" id="ARBA00017665"/>
    </source>
</evidence>
<dbReference type="Gene3D" id="1.20.1280.130">
    <property type="match status" value="1"/>
</dbReference>
<evidence type="ECO:0000313" key="11">
    <source>
        <dbReference type="EMBL" id="JAV10431.1"/>
    </source>
</evidence>
<feature type="domain" description="Vacuolar protein sorting-associated protein 54 C-terminal" evidence="9">
    <location>
        <begin position="628"/>
        <end position="754"/>
    </location>
</feature>
<evidence type="ECO:0000256" key="1">
    <source>
        <dbReference type="ARBA" id="ARBA00004601"/>
    </source>
</evidence>
<dbReference type="PANTHER" id="PTHR12965">
    <property type="entry name" value="VACUOLAR PROTEIN SORTING 54"/>
    <property type="match status" value="1"/>
</dbReference>
<keyword evidence="4" id="KW-0813">Transport</keyword>
<keyword evidence="6" id="KW-0653">Protein transport</keyword>
<evidence type="ECO:0000256" key="2">
    <source>
        <dbReference type="ARBA" id="ARBA00009150"/>
    </source>
</evidence>